<gene>
    <name evidence="1" type="ORF">H735_15830</name>
</gene>
<reference evidence="1 2" key="1">
    <citation type="submission" date="2014-07" db="EMBL/GenBank/DDBJ databases">
        <title>Unique and conserved regions in Vibrio harveyi and related species in comparison with the shrimp pathogen Vibrio harveyi CAIM 1792.</title>
        <authorList>
            <person name="Espinoza-Valles I."/>
            <person name="Vora G."/>
            <person name="Leekitcharoenphon P."/>
            <person name="Ussery D."/>
            <person name="Hoj L."/>
            <person name="Gomez-Gil B."/>
        </authorList>
    </citation>
    <scope>NUCLEOTIDE SEQUENCE [LARGE SCALE GENOMIC DNA]</scope>
    <source>
        <strain evidence="2">CAIM 1854 / LMG 25443</strain>
    </source>
</reference>
<dbReference type="AlphaFoldDB" id="A0A0C1W6K4"/>
<dbReference type="InterPro" id="IPR053855">
    <property type="entry name" value="DUF6931"/>
</dbReference>
<comment type="caution">
    <text evidence="1">The sequence shown here is derived from an EMBL/GenBank/DDBJ whole genome shotgun (WGS) entry which is preliminary data.</text>
</comment>
<dbReference type="RefSeq" id="WP_020197569.1">
    <property type="nucleotide sequence ID" value="NZ_BAOH01000128.1"/>
</dbReference>
<dbReference type="Pfam" id="PF22011">
    <property type="entry name" value="DUF6931"/>
    <property type="match status" value="1"/>
</dbReference>
<accession>A0A0C1W6K4</accession>
<dbReference type="Proteomes" id="UP000031586">
    <property type="component" value="Unassembled WGS sequence"/>
</dbReference>
<dbReference type="PATRIC" id="fig|1229493.5.peg.2315"/>
<evidence type="ECO:0008006" key="3">
    <source>
        <dbReference type="Google" id="ProtNLM"/>
    </source>
</evidence>
<organism evidence="1 2">
    <name type="scientific">Vibrio owensii CAIM 1854 = LMG 25443</name>
    <dbReference type="NCBI Taxonomy" id="1229493"/>
    <lineage>
        <taxon>Bacteria</taxon>
        <taxon>Pseudomonadati</taxon>
        <taxon>Pseudomonadota</taxon>
        <taxon>Gammaproteobacteria</taxon>
        <taxon>Vibrionales</taxon>
        <taxon>Vibrionaceae</taxon>
        <taxon>Vibrio</taxon>
    </lineage>
</organism>
<evidence type="ECO:0000313" key="1">
    <source>
        <dbReference type="EMBL" id="KIF52042.1"/>
    </source>
</evidence>
<proteinExistence type="predicted"/>
<sequence>MKYKKIPYQTAGQILPRFKASDEAKALLDEEASISDAIQSLKDKELYNDLVQFLTHALPVREAIWWGALCLNQRNEEWSPLQKQSVETCMAWVRSPSEELRRKAEHLSHRLELNCGPSWLAQAVFWNGSGSIVAPDIPPVMPDPFLYAKATAGAINHAAALPEWDKTKPFYQAAIAMALNIAAGGQGTSDSQSQTAVQGEVR</sequence>
<dbReference type="EMBL" id="JPRD01000025">
    <property type="protein sequence ID" value="KIF52042.1"/>
    <property type="molecule type" value="Genomic_DNA"/>
</dbReference>
<protein>
    <recommendedName>
        <fullName evidence="3">Twin-arginine translocation pathway signal</fullName>
    </recommendedName>
</protein>
<evidence type="ECO:0000313" key="2">
    <source>
        <dbReference type="Proteomes" id="UP000031586"/>
    </source>
</evidence>
<name>A0A0C1W6K4_9VIBR</name>